<evidence type="ECO:0000313" key="3">
    <source>
        <dbReference type="Proteomes" id="UP000294850"/>
    </source>
</evidence>
<dbReference type="EMBL" id="SMFL01000005">
    <property type="protein sequence ID" value="TDE14476.1"/>
    <property type="molecule type" value="Genomic_DNA"/>
</dbReference>
<evidence type="ECO:0000259" key="1">
    <source>
        <dbReference type="Pfam" id="PF18935"/>
    </source>
</evidence>
<dbReference type="RefSeq" id="WP_131959060.1">
    <property type="nucleotide sequence ID" value="NZ_SMFL01000005.1"/>
</dbReference>
<sequence length="224" mass="25545">MKNLLYLLLLIPFCGVCQQTLKQSNLQTSVSAAAGALGPDSVNKQNARKKFSPVPQRATRLALIPGFGQLYNHDYWKLPIVYLSMGGGIYSYYLNNLKYKDFLTAYKTFYEMDKNSKTFGQLKPGITQDSSRLTRVRNLFNTESEYIKLSRDVVERQKNYWRRNRNLSLIVTGLIYSLSIIEANVAAHLKTFDLSDDLTLRVEPKLSQPLLRQATPGVRLVLNL</sequence>
<evidence type="ECO:0000313" key="2">
    <source>
        <dbReference type="EMBL" id="TDE14476.1"/>
    </source>
</evidence>
<protein>
    <recommendedName>
        <fullName evidence="1">DUF5683 domain-containing protein</fullName>
    </recommendedName>
</protein>
<name>A0A4R5DK07_9BACT</name>
<dbReference type="Proteomes" id="UP000294850">
    <property type="component" value="Unassembled WGS sequence"/>
</dbReference>
<feature type="domain" description="DUF5683" evidence="1">
    <location>
        <begin position="53"/>
        <end position="223"/>
    </location>
</feature>
<dbReference type="Pfam" id="PF18935">
    <property type="entry name" value="DUF5683"/>
    <property type="match status" value="1"/>
</dbReference>
<comment type="caution">
    <text evidence="2">The sequence shown here is derived from an EMBL/GenBank/DDBJ whole genome shotgun (WGS) entry which is preliminary data.</text>
</comment>
<gene>
    <name evidence="2" type="ORF">E0F88_14855</name>
</gene>
<keyword evidence="3" id="KW-1185">Reference proteome</keyword>
<reference evidence="2 3" key="1">
    <citation type="submission" date="2019-03" db="EMBL/GenBank/DDBJ databases">
        <title>Dyadobacter AR-3-6 sp. nov., isolated from arctic soil.</title>
        <authorList>
            <person name="Chaudhary D.K."/>
        </authorList>
    </citation>
    <scope>NUCLEOTIDE SEQUENCE [LARGE SCALE GENOMIC DNA]</scope>
    <source>
        <strain evidence="2 3">AR-3-6</strain>
    </source>
</reference>
<accession>A0A4R5DK07</accession>
<dbReference type="AlphaFoldDB" id="A0A4R5DK07"/>
<dbReference type="OrthoDB" id="9813910at2"/>
<dbReference type="InterPro" id="IPR043738">
    <property type="entry name" value="DUF5683"/>
</dbReference>
<proteinExistence type="predicted"/>
<organism evidence="2 3">
    <name type="scientific">Dyadobacter psychrotolerans</name>
    <dbReference type="NCBI Taxonomy" id="2541721"/>
    <lineage>
        <taxon>Bacteria</taxon>
        <taxon>Pseudomonadati</taxon>
        <taxon>Bacteroidota</taxon>
        <taxon>Cytophagia</taxon>
        <taxon>Cytophagales</taxon>
        <taxon>Spirosomataceae</taxon>
        <taxon>Dyadobacter</taxon>
    </lineage>
</organism>